<dbReference type="InterPro" id="IPR045096">
    <property type="entry name" value="EDR2-like"/>
</dbReference>
<dbReference type="Gramene" id="Manes.16G133000.1.v8.1">
    <property type="protein sequence ID" value="Manes.16G133000.1.v8.1.CDS.1"/>
    <property type="gene ID" value="Manes.16G133000.v8.1"/>
</dbReference>
<reference evidence="4" key="1">
    <citation type="journal article" date="2016" name="Nat. Biotechnol.">
        <title>Sequencing wild and cultivated cassava and related species reveals extensive interspecific hybridization and genetic diversity.</title>
        <authorList>
            <person name="Bredeson J.V."/>
            <person name="Lyons J.B."/>
            <person name="Prochnik S.E."/>
            <person name="Wu G.A."/>
            <person name="Ha C.M."/>
            <person name="Edsinger-Gonzales E."/>
            <person name="Grimwood J."/>
            <person name="Schmutz J."/>
            <person name="Rabbi I.Y."/>
            <person name="Egesi C."/>
            <person name="Nauluvula P."/>
            <person name="Lebot V."/>
            <person name="Ndunguru J."/>
            <person name="Mkamilo G."/>
            <person name="Bart R.S."/>
            <person name="Setter T.L."/>
            <person name="Gleadow R.M."/>
            <person name="Kulakow P."/>
            <person name="Ferguson M.E."/>
            <person name="Rounsley S."/>
            <person name="Rokhsar D.S."/>
        </authorList>
    </citation>
    <scope>NUCLEOTIDE SEQUENCE [LARGE SCALE GENOMIC DNA]</scope>
    <source>
        <strain evidence="4">cv. AM560-2</strain>
    </source>
</reference>
<feature type="region of interest" description="Disordered" evidence="1">
    <location>
        <begin position="1"/>
        <end position="30"/>
    </location>
</feature>
<dbReference type="InterPro" id="IPR009769">
    <property type="entry name" value="EDR2_C"/>
</dbReference>
<dbReference type="AlphaFoldDB" id="A0A2C9UB75"/>
<dbReference type="STRING" id="3983.A0A2C9UB75"/>
<dbReference type="OMA" id="FIHEDDH"/>
<protein>
    <recommendedName>
        <fullName evidence="2">Protein ENHANCED DISEASE RESISTANCE 2 C-terminal domain-containing protein</fullName>
    </recommendedName>
</protein>
<dbReference type="EMBL" id="CM004402">
    <property type="protein sequence ID" value="OAY27536.1"/>
    <property type="molecule type" value="Genomic_DNA"/>
</dbReference>
<evidence type="ECO:0000256" key="1">
    <source>
        <dbReference type="SAM" id="MobiDB-lite"/>
    </source>
</evidence>
<keyword evidence="4" id="KW-1185">Reference proteome</keyword>
<proteinExistence type="predicted"/>
<dbReference type="PANTHER" id="PTHR12136:SF91">
    <property type="entry name" value="PROTEIN ENHANCED DISEASE RESISTANCE 2-LIKE"/>
    <property type="match status" value="1"/>
</dbReference>
<feature type="compositionally biased region" description="Low complexity" evidence="1">
    <location>
        <begin position="20"/>
        <end position="30"/>
    </location>
</feature>
<comment type="caution">
    <text evidence="3">The sequence shown here is derived from an EMBL/GenBank/DDBJ whole genome shotgun (WGS) entry which is preliminary data.</text>
</comment>
<gene>
    <name evidence="3" type="ORF">MANES_16G133000v8</name>
</gene>
<dbReference type="Proteomes" id="UP000091857">
    <property type="component" value="Chromosome 16"/>
</dbReference>
<dbReference type="PANTHER" id="PTHR12136">
    <property type="entry name" value="ENHANCED DISEASE RESISTANCE-RELATED"/>
    <property type="match status" value="1"/>
</dbReference>
<name>A0A2C9UB75_MANES</name>
<accession>A0A2C9UB75</accession>
<evidence type="ECO:0000313" key="4">
    <source>
        <dbReference type="Proteomes" id="UP000091857"/>
    </source>
</evidence>
<dbReference type="Pfam" id="PF07059">
    <property type="entry name" value="EDR2_C"/>
    <property type="match status" value="1"/>
</dbReference>
<evidence type="ECO:0000313" key="3">
    <source>
        <dbReference type="EMBL" id="OAY27536.1"/>
    </source>
</evidence>
<sequence>MCPTKQKHRTSAPESTTSRSNSSVPTTITTSSSTAWISEAIDGGSLRRVNLDDGTNGWASPPGDLFYLRAKNYFTKRQKSPSGDYLLSPAGMDWLKSTTKLDNVLARPDNRVSMALRKAHSQGTSLKSFIFAVNLQVPGKDHHSAVFYFATEDPIPPGSLLYRFINGDDSFRNQRFKIVNRIVKGPWIVKKAVGNYSACLLGKALTCNYHRGANYLEIDVDIASSKIATAILHLALGYVTSVTIDMGFVVEAQAEDELPEKLIGAIRVCQMEMSSATVVETPNAAAARGIGFAKVKHHESGEDDDDEQ</sequence>
<feature type="compositionally biased region" description="Basic residues" evidence="1">
    <location>
        <begin position="1"/>
        <end position="10"/>
    </location>
</feature>
<feature type="domain" description="Protein ENHANCED DISEASE RESISTANCE 2 C-terminal" evidence="2">
    <location>
        <begin position="58"/>
        <end position="272"/>
    </location>
</feature>
<organism evidence="3 4">
    <name type="scientific">Manihot esculenta</name>
    <name type="common">Cassava</name>
    <name type="synonym">Jatropha manihot</name>
    <dbReference type="NCBI Taxonomy" id="3983"/>
    <lineage>
        <taxon>Eukaryota</taxon>
        <taxon>Viridiplantae</taxon>
        <taxon>Streptophyta</taxon>
        <taxon>Embryophyta</taxon>
        <taxon>Tracheophyta</taxon>
        <taxon>Spermatophyta</taxon>
        <taxon>Magnoliopsida</taxon>
        <taxon>eudicotyledons</taxon>
        <taxon>Gunneridae</taxon>
        <taxon>Pentapetalae</taxon>
        <taxon>rosids</taxon>
        <taxon>fabids</taxon>
        <taxon>Malpighiales</taxon>
        <taxon>Euphorbiaceae</taxon>
        <taxon>Crotonoideae</taxon>
        <taxon>Manihoteae</taxon>
        <taxon>Manihot</taxon>
    </lineage>
</organism>
<evidence type="ECO:0000259" key="2">
    <source>
        <dbReference type="Pfam" id="PF07059"/>
    </source>
</evidence>
<dbReference type="OrthoDB" id="9970435at2759"/>